<reference evidence="8 9" key="1">
    <citation type="submission" date="2018-08" db="EMBL/GenBank/DDBJ databases">
        <title>A genome reference for cultivated species of the human gut microbiota.</title>
        <authorList>
            <person name="Zou Y."/>
            <person name="Xue W."/>
            <person name="Luo G."/>
        </authorList>
    </citation>
    <scope>NUCLEOTIDE SEQUENCE [LARGE SCALE GENOMIC DNA]</scope>
    <source>
        <strain evidence="8 9">AF24-2</strain>
    </source>
</reference>
<proteinExistence type="predicted"/>
<dbReference type="Pfam" id="PF01694">
    <property type="entry name" value="Rhomboid"/>
    <property type="match status" value="1"/>
</dbReference>
<keyword evidence="3 5" id="KW-1133">Transmembrane helix</keyword>
<feature type="transmembrane region" description="Helical" evidence="5">
    <location>
        <begin position="24"/>
        <end position="45"/>
    </location>
</feature>
<dbReference type="InterPro" id="IPR022764">
    <property type="entry name" value="Peptidase_S54_rhomboid_dom"/>
</dbReference>
<dbReference type="GO" id="GO:0006508">
    <property type="term" value="P:proteolysis"/>
    <property type="evidence" value="ECO:0007669"/>
    <property type="project" value="UniProtKB-KW"/>
</dbReference>
<dbReference type="PANTHER" id="PTHR43066">
    <property type="entry name" value="RHOMBOID-RELATED PROTEIN"/>
    <property type="match status" value="1"/>
</dbReference>
<dbReference type="AlphaFoldDB" id="A0A412GAU0"/>
<evidence type="ECO:0000256" key="5">
    <source>
        <dbReference type="SAM" id="Phobius"/>
    </source>
</evidence>
<dbReference type="EMBL" id="QRUU01000080">
    <property type="protein sequence ID" value="RGR91989.1"/>
    <property type="molecule type" value="Genomic_DNA"/>
</dbReference>
<keyword evidence="8" id="KW-0645">Protease</keyword>
<keyword evidence="2 5" id="KW-0812">Transmembrane</keyword>
<evidence type="ECO:0000256" key="3">
    <source>
        <dbReference type="ARBA" id="ARBA00022989"/>
    </source>
</evidence>
<protein>
    <submittedName>
        <fullName evidence="8">Rhomboid family intramembrane serine protease</fullName>
    </submittedName>
</protein>
<comment type="subcellular location">
    <subcellularLocation>
        <location evidence="1">Membrane</location>
        <topology evidence="1">Multi-pass membrane protein</topology>
    </subcellularLocation>
</comment>
<gene>
    <name evidence="8" type="ORF">DWY20_13250</name>
</gene>
<feature type="transmembrane region" description="Helical" evidence="5">
    <location>
        <begin position="165"/>
        <end position="189"/>
    </location>
</feature>
<keyword evidence="4 5" id="KW-0472">Membrane</keyword>
<dbReference type="GO" id="GO:0016020">
    <property type="term" value="C:membrane"/>
    <property type="evidence" value="ECO:0007669"/>
    <property type="project" value="UniProtKB-SubCell"/>
</dbReference>
<feature type="transmembrane region" description="Helical" evidence="5">
    <location>
        <begin position="136"/>
        <end position="158"/>
    </location>
</feature>
<sequence length="298" mass="34122">MAADNSFITNLKENFRRGDIVTRLLYINIGVFLVVTLVNIVLTLFNQPAGFWTNYLEFPAWWERFIRQPWSLFTYMFMHAGILHILFNMLWLYWFGRLFLQFFSAKHLRGLYVLGGIVGGLMYMLAYNLFPYFAGAVYSSYLLGASASVLAIVIAVGVREPNYPIQLMFVGTVKLKQVAIFMLLLDLLFMTSGNAGGHIAHLGGALAGWWFAAGLQKGHDATKWINNILDFLSGSWKPVPRKPKMKVYYSDKQKDYDFNARKKERTEEIDRILDKLRKSGYGSLTDAEKKSLFDASKK</sequence>
<evidence type="ECO:0000313" key="8">
    <source>
        <dbReference type="EMBL" id="RGR91989.1"/>
    </source>
</evidence>
<feature type="domain" description="Peptidase S54 rhomboid" evidence="6">
    <location>
        <begin position="67"/>
        <end position="215"/>
    </location>
</feature>
<keyword evidence="9" id="KW-1185">Reference proteome</keyword>
<feature type="domain" description="DUF6576" evidence="7">
    <location>
        <begin position="255"/>
        <end position="298"/>
    </location>
</feature>
<evidence type="ECO:0000259" key="6">
    <source>
        <dbReference type="Pfam" id="PF01694"/>
    </source>
</evidence>
<dbReference type="SUPFAM" id="SSF144091">
    <property type="entry name" value="Rhomboid-like"/>
    <property type="match status" value="1"/>
</dbReference>
<keyword evidence="8" id="KW-0378">Hydrolase</keyword>
<dbReference type="Gene3D" id="1.20.1540.10">
    <property type="entry name" value="Rhomboid-like"/>
    <property type="match status" value="1"/>
</dbReference>
<dbReference type="InterPro" id="IPR035952">
    <property type="entry name" value="Rhomboid-like_sf"/>
</dbReference>
<feature type="transmembrane region" description="Helical" evidence="5">
    <location>
        <begin position="108"/>
        <end position="130"/>
    </location>
</feature>
<dbReference type="GO" id="GO:0004252">
    <property type="term" value="F:serine-type endopeptidase activity"/>
    <property type="evidence" value="ECO:0007669"/>
    <property type="project" value="InterPro"/>
</dbReference>
<feature type="transmembrane region" description="Helical" evidence="5">
    <location>
        <begin position="72"/>
        <end position="96"/>
    </location>
</feature>
<dbReference type="InterPro" id="IPR046483">
    <property type="entry name" value="DUF6576"/>
</dbReference>
<comment type="caution">
    <text evidence="8">The sequence shown here is derived from an EMBL/GenBank/DDBJ whole genome shotgun (WGS) entry which is preliminary data.</text>
</comment>
<accession>A0A412GAU0</accession>
<evidence type="ECO:0000256" key="2">
    <source>
        <dbReference type="ARBA" id="ARBA00022692"/>
    </source>
</evidence>
<organism evidence="8 9">
    <name type="scientific">Phocaeicola coprocola</name>
    <dbReference type="NCBI Taxonomy" id="310298"/>
    <lineage>
        <taxon>Bacteria</taxon>
        <taxon>Pseudomonadati</taxon>
        <taxon>Bacteroidota</taxon>
        <taxon>Bacteroidia</taxon>
        <taxon>Bacteroidales</taxon>
        <taxon>Bacteroidaceae</taxon>
        <taxon>Phocaeicola</taxon>
    </lineage>
</organism>
<evidence type="ECO:0000259" key="7">
    <source>
        <dbReference type="Pfam" id="PF20216"/>
    </source>
</evidence>
<evidence type="ECO:0000256" key="1">
    <source>
        <dbReference type="ARBA" id="ARBA00004141"/>
    </source>
</evidence>
<evidence type="ECO:0000256" key="4">
    <source>
        <dbReference type="ARBA" id="ARBA00023136"/>
    </source>
</evidence>
<dbReference type="Pfam" id="PF20216">
    <property type="entry name" value="DUF6576"/>
    <property type="match status" value="1"/>
</dbReference>
<dbReference type="PANTHER" id="PTHR43066:SF11">
    <property type="entry name" value="PEPTIDASE S54 RHOMBOID DOMAIN-CONTAINING PROTEIN"/>
    <property type="match status" value="1"/>
</dbReference>
<name>A0A412GAU0_9BACT</name>
<dbReference type="Proteomes" id="UP000285864">
    <property type="component" value="Unassembled WGS sequence"/>
</dbReference>
<evidence type="ECO:0000313" key="9">
    <source>
        <dbReference type="Proteomes" id="UP000285864"/>
    </source>
</evidence>
<dbReference type="RefSeq" id="WP_118485201.1">
    <property type="nucleotide sequence ID" value="NZ_CAUELD010000125.1"/>
</dbReference>